<dbReference type="SUPFAM" id="SSF54713">
    <property type="entry name" value="Elongation factor Ts (EF-Ts), dimerisation domain"/>
    <property type="match status" value="1"/>
</dbReference>
<keyword evidence="6" id="KW-0963">Cytoplasm</keyword>
<evidence type="ECO:0000256" key="8">
    <source>
        <dbReference type="RuleBase" id="RU000643"/>
    </source>
</evidence>
<evidence type="ECO:0000259" key="9">
    <source>
        <dbReference type="Pfam" id="PF00627"/>
    </source>
</evidence>
<feature type="domain" description="UBA" evidence="9">
    <location>
        <begin position="22"/>
        <end position="41"/>
    </location>
</feature>
<name>A0A0V7ZP09_9CYAN</name>
<dbReference type="Pfam" id="PF00889">
    <property type="entry name" value="EF_TS"/>
    <property type="match status" value="1"/>
</dbReference>
<dbReference type="GO" id="GO:0003746">
    <property type="term" value="F:translation elongation factor activity"/>
    <property type="evidence" value="ECO:0007669"/>
    <property type="project" value="UniProtKB-UniRule"/>
</dbReference>
<dbReference type="InterPro" id="IPR014039">
    <property type="entry name" value="Transl_elong_EFTs/EF1B_dimer"/>
</dbReference>
<evidence type="ECO:0000256" key="1">
    <source>
        <dbReference type="ARBA" id="ARBA00005532"/>
    </source>
</evidence>
<accession>A0A0V7ZP09</accession>
<dbReference type="FunFam" id="1.10.286.20:FF:000001">
    <property type="entry name" value="Elongation factor Ts"/>
    <property type="match status" value="1"/>
</dbReference>
<comment type="similarity">
    <text evidence="1 6 7">Belongs to the EF-Ts family.</text>
</comment>
<dbReference type="InterPro" id="IPR018101">
    <property type="entry name" value="Transl_elong_Ts_CS"/>
</dbReference>
<keyword evidence="3 6" id="KW-0251">Elongation factor</keyword>
<organism evidence="11 12">
    <name type="scientific">Mastigocoleus testarum BC008</name>
    <dbReference type="NCBI Taxonomy" id="371196"/>
    <lineage>
        <taxon>Bacteria</taxon>
        <taxon>Bacillati</taxon>
        <taxon>Cyanobacteriota</taxon>
        <taxon>Cyanophyceae</taxon>
        <taxon>Nostocales</taxon>
        <taxon>Hapalosiphonaceae</taxon>
        <taxon>Mastigocoleus</taxon>
    </lineage>
</organism>
<dbReference type="Gene3D" id="1.10.286.20">
    <property type="match status" value="1"/>
</dbReference>
<evidence type="ECO:0000256" key="4">
    <source>
        <dbReference type="ARBA" id="ARBA00022917"/>
    </source>
</evidence>
<keyword evidence="4 6" id="KW-0648">Protein biosynthesis</keyword>
<dbReference type="CDD" id="cd14275">
    <property type="entry name" value="UBA_EF-Ts"/>
    <property type="match status" value="1"/>
</dbReference>
<dbReference type="PROSITE" id="PS01127">
    <property type="entry name" value="EF_TS_2"/>
    <property type="match status" value="1"/>
</dbReference>
<dbReference type="Gene3D" id="3.30.479.20">
    <property type="entry name" value="Elongation factor Ts, dimerisation domain"/>
    <property type="match status" value="1"/>
</dbReference>
<dbReference type="GO" id="GO:0005737">
    <property type="term" value="C:cytoplasm"/>
    <property type="evidence" value="ECO:0007669"/>
    <property type="project" value="UniProtKB-SubCell"/>
</dbReference>
<evidence type="ECO:0000259" key="10">
    <source>
        <dbReference type="Pfam" id="PF00889"/>
    </source>
</evidence>
<dbReference type="RefSeq" id="WP_027844431.1">
    <property type="nucleotide sequence ID" value="NZ_LMTZ01000099.1"/>
</dbReference>
<comment type="subcellular location">
    <subcellularLocation>
        <location evidence="6 8">Cytoplasm</location>
    </subcellularLocation>
</comment>
<proteinExistence type="inferred from homology"/>
<dbReference type="SUPFAM" id="SSF46934">
    <property type="entry name" value="UBA-like"/>
    <property type="match status" value="1"/>
</dbReference>
<sequence>MVDISAQLVRELRQKTGVGMMDCKKALQATNGNVEKAIEWLRQKGIASAVNKSERITAEGLIESYIHTGAKVGVLLEVNCETDFVARSEAFQILVKDIAMQIAAYSNIEYINISDIPNDIINREKAIEMGRDDLANKPDNIKEKIVQGRIQKRLKEMSLMEQPYMREHNITVAQRVNQAISVLGENIKVRRFVRFVLGE</sequence>
<dbReference type="EMBL" id="LMTZ01000099">
    <property type="protein sequence ID" value="KST66146.1"/>
    <property type="molecule type" value="Genomic_DNA"/>
</dbReference>
<dbReference type="AlphaFoldDB" id="A0A0V7ZP09"/>
<evidence type="ECO:0000313" key="12">
    <source>
        <dbReference type="Proteomes" id="UP000053372"/>
    </source>
</evidence>
<dbReference type="Gene3D" id="1.10.8.10">
    <property type="entry name" value="DNA helicase RuvA subunit, C-terminal domain"/>
    <property type="match status" value="1"/>
</dbReference>
<dbReference type="OrthoDB" id="9808348at2"/>
<dbReference type="InterPro" id="IPR001816">
    <property type="entry name" value="Transl_elong_EFTs/EF1B"/>
</dbReference>
<protein>
    <recommendedName>
        <fullName evidence="2 6">Elongation factor Ts</fullName>
        <shortName evidence="6">EF-Ts</shortName>
    </recommendedName>
</protein>
<dbReference type="Pfam" id="PF00627">
    <property type="entry name" value="UBA"/>
    <property type="match status" value="1"/>
</dbReference>
<reference evidence="11 12" key="1">
    <citation type="journal article" date="2015" name="Genome Announc.">
        <title>Draft Genome of the Euendolithic (true boring) Cyanobacterium Mastigocoleus testarum strain BC008.</title>
        <authorList>
            <person name="Guida B.S."/>
            <person name="Garcia-Pichel F."/>
        </authorList>
    </citation>
    <scope>NUCLEOTIDE SEQUENCE [LARGE SCALE GENOMIC DNA]</scope>
    <source>
        <strain evidence="11 12">BC008</strain>
    </source>
</reference>
<dbReference type="PANTHER" id="PTHR11741">
    <property type="entry name" value="ELONGATION FACTOR TS"/>
    <property type="match status" value="1"/>
</dbReference>
<gene>
    <name evidence="6" type="primary">tsf</name>
    <name evidence="11" type="ORF">BC008_24530</name>
</gene>
<dbReference type="NCBIfam" id="TIGR00116">
    <property type="entry name" value="tsf"/>
    <property type="match status" value="1"/>
</dbReference>
<evidence type="ECO:0000256" key="5">
    <source>
        <dbReference type="ARBA" id="ARBA00025453"/>
    </source>
</evidence>
<feature type="region of interest" description="Involved in Mg(2+) ion dislocation from EF-Tu" evidence="6">
    <location>
        <begin position="82"/>
        <end position="85"/>
    </location>
</feature>
<evidence type="ECO:0000256" key="3">
    <source>
        <dbReference type="ARBA" id="ARBA00022768"/>
    </source>
</evidence>
<dbReference type="InterPro" id="IPR015940">
    <property type="entry name" value="UBA"/>
</dbReference>
<evidence type="ECO:0000256" key="2">
    <source>
        <dbReference type="ARBA" id="ARBA00016956"/>
    </source>
</evidence>
<comment type="caution">
    <text evidence="11">The sequence shown here is derived from an EMBL/GenBank/DDBJ whole genome shotgun (WGS) entry which is preliminary data.</text>
</comment>
<dbReference type="InterPro" id="IPR009060">
    <property type="entry name" value="UBA-like_sf"/>
</dbReference>
<evidence type="ECO:0000256" key="7">
    <source>
        <dbReference type="RuleBase" id="RU000642"/>
    </source>
</evidence>
<dbReference type="FunFam" id="1.10.8.10:FF:000001">
    <property type="entry name" value="Elongation factor Ts"/>
    <property type="match status" value="1"/>
</dbReference>
<keyword evidence="12" id="KW-1185">Reference proteome</keyword>
<dbReference type="InterPro" id="IPR036402">
    <property type="entry name" value="EF-Ts_dimer_sf"/>
</dbReference>
<dbReference type="PANTHER" id="PTHR11741:SF0">
    <property type="entry name" value="ELONGATION FACTOR TS, MITOCHONDRIAL"/>
    <property type="match status" value="1"/>
</dbReference>
<comment type="function">
    <text evidence="5 6 7">Associates with the EF-Tu.GDP complex and induces the exchange of GDP to GTP. It remains bound to the aminoacyl-tRNA.EF-Tu.GTP complex up to the GTP hydrolysis stage on the ribosome.</text>
</comment>
<dbReference type="PROSITE" id="PS01126">
    <property type="entry name" value="EF_TS_1"/>
    <property type="match status" value="1"/>
</dbReference>
<evidence type="ECO:0000256" key="6">
    <source>
        <dbReference type="HAMAP-Rule" id="MF_00050"/>
    </source>
</evidence>
<evidence type="ECO:0000313" key="11">
    <source>
        <dbReference type="EMBL" id="KST66146.1"/>
    </source>
</evidence>
<feature type="domain" description="Translation elongation factor EFTs/EF1B dimerisation" evidence="10">
    <location>
        <begin position="49"/>
        <end position="199"/>
    </location>
</feature>
<dbReference type="HAMAP" id="MF_00050">
    <property type="entry name" value="EF_Ts"/>
    <property type="match status" value="1"/>
</dbReference>
<dbReference type="Proteomes" id="UP000053372">
    <property type="component" value="Unassembled WGS sequence"/>
</dbReference>